<dbReference type="InterPro" id="IPR016181">
    <property type="entry name" value="Acyl_CoA_acyltransferase"/>
</dbReference>
<feature type="domain" description="N-acetyltransferase" evidence="1">
    <location>
        <begin position="4"/>
        <end position="140"/>
    </location>
</feature>
<comment type="caution">
    <text evidence="2">The sequence shown here is derived from an EMBL/GenBank/DDBJ whole genome shotgun (WGS) entry which is preliminary data.</text>
</comment>
<protein>
    <submittedName>
        <fullName evidence="2">GNAT family N-acetyltransferase</fullName>
    </submittedName>
</protein>
<dbReference type="Pfam" id="PF13673">
    <property type="entry name" value="Acetyltransf_10"/>
    <property type="match status" value="1"/>
</dbReference>
<dbReference type="Gene3D" id="3.40.630.30">
    <property type="match status" value="1"/>
</dbReference>
<dbReference type="InterPro" id="IPR039143">
    <property type="entry name" value="GNPNAT1-like"/>
</dbReference>
<accession>A0ABP7EDK3</accession>
<dbReference type="InterPro" id="IPR000182">
    <property type="entry name" value="GNAT_dom"/>
</dbReference>
<dbReference type="PANTHER" id="PTHR13355:SF11">
    <property type="entry name" value="GLUCOSAMINE 6-PHOSPHATE N-ACETYLTRANSFERASE"/>
    <property type="match status" value="1"/>
</dbReference>
<proteinExistence type="predicted"/>
<dbReference type="Proteomes" id="UP001501479">
    <property type="component" value="Unassembled WGS sequence"/>
</dbReference>
<sequence length="140" mass="15354">MSDLKIVAYDNEHQPHIRAIREAVFIQEQGVPPELEFDGLDASAMQVLVAVDGNYVGTGRMLDDGHIGRIAILQAYRGQGLGGHVVQALVDEAARLKYPRVYLGAQTHAIDFYAKLGFTPYGDEFMDAGIPHLAMEKSLT</sequence>
<dbReference type="RefSeq" id="WP_344965313.1">
    <property type="nucleotide sequence ID" value="NZ_BAABDS010000039.1"/>
</dbReference>
<evidence type="ECO:0000313" key="3">
    <source>
        <dbReference type="Proteomes" id="UP001501479"/>
    </source>
</evidence>
<dbReference type="PANTHER" id="PTHR13355">
    <property type="entry name" value="GLUCOSAMINE 6-PHOSPHATE N-ACETYLTRANSFERASE"/>
    <property type="match status" value="1"/>
</dbReference>
<dbReference type="PROSITE" id="PS51186">
    <property type="entry name" value="GNAT"/>
    <property type="match status" value="1"/>
</dbReference>
<gene>
    <name evidence="2" type="ORF">GCM10022421_27190</name>
</gene>
<dbReference type="CDD" id="cd04301">
    <property type="entry name" value="NAT_SF"/>
    <property type="match status" value="1"/>
</dbReference>
<evidence type="ECO:0000259" key="1">
    <source>
        <dbReference type="PROSITE" id="PS51186"/>
    </source>
</evidence>
<reference evidence="3" key="1">
    <citation type="journal article" date="2019" name="Int. J. Syst. Evol. Microbiol.">
        <title>The Global Catalogue of Microorganisms (GCM) 10K type strain sequencing project: providing services to taxonomists for standard genome sequencing and annotation.</title>
        <authorList>
            <consortium name="The Broad Institute Genomics Platform"/>
            <consortium name="The Broad Institute Genome Sequencing Center for Infectious Disease"/>
            <person name="Wu L."/>
            <person name="Ma J."/>
        </authorList>
    </citation>
    <scope>NUCLEOTIDE SEQUENCE [LARGE SCALE GENOMIC DNA]</scope>
    <source>
        <strain evidence="3">JCM 17329</strain>
    </source>
</reference>
<keyword evidence="3" id="KW-1185">Reference proteome</keyword>
<evidence type="ECO:0000313" key="2">
    <source>
        <dbReference type="EMBL" id="GAA3717726.1"/>
    </source>
</evidence>
<organism evidence="2 3">
    <name type="scientific">Oceanisphaera sediminis</name>
    <dbReference type="NCBI Taxonomy" id="981381"/>
    <lineage>
        <taxon>Bacteria</taxon>
        <taxon>Pseudomonadati</taxon>
        <taxon>Pseudomonadota</taxon>
        <taxon>Gammaproteobacteria</taxon>
        <taxon>Aeromonadales</taxon>
        <taxon>Aeromonadaceae</taxon>
        <taxon>Oceanisphaera</taxon>
    </lineage>
</organism>
<dbReference type="SUPFAM" id="SSF55729">
    <property type="entry name" value="Acyl-CoA N-acyltransferases (Nat)"/>
    <property type="match status" value="1"/>
</dbReference>
<dbReference type="EMBL" id="BAABDS010000039">
    <property type="protein sequence ID" value="GAA3717726.1"/>
    <property type="molecule type" value="Genomic_DNA"/>
</dbReference>
<name>A0ABP7EDK3_9GAMM</name>